<keyword evidence="8" id="KW-1185">Reference proteome</keyword>
<dbReference type="InterPro" id="IPR000594">
    <property type="entry name" value="ThiF_NAD_FAD-bd"/>
</dbReference>
<dbReference type="Pfam" id="PF00899">
    <property type="entry name" value="ThiF"/>
    <property type="match status" value="1"/>
</dbReference>
<comment type="pathway">
    <text evidence="1 5">Protein modification; protein neddylation.</text>
</comment>
<dbReference type="VEuPathDB" id="FungiDB:BD410DRAFT_772863"/>
<dbReference type="SUPFAM" id="SSF69572">
    <property type="entry name" value="Activating enzymes of the ubiquitin-like proteins"/>
    <property type="match status" value="1"/>
</dbReference>
<evidence type="ECO:0000256" key="3">
    <source>
        <dbReference type="ARBA" id="ARBA00015407"/>
    </source>
</evidence>
<keyword evidence="4 5" id="KW-0833">Ubl conjugation pathway</keyword>
<dbReference type="GO" id="GO:0005737">
    <property type="term" value="C:cytoplasm"/>
    <property type="evidence" value="ECO:0007669"/>
    <property type="project" value="TreeGrafter"/>
</dbReference>
<proteinExistence type="inferred from homology"/>
<dbReference type="PANTHER" id="PTHR10953">
    <property type="entry name" value="UBIQUITIN-ACTIVATING ENZYME E1"/>
    <property type="match status" value="1"/>
</dbReference>
<feature type="domain" description="THIF-type NAD/FAD binding fold" evidence="6">
    <location>
        <begin position="29"/>
        <end position="144"/>
    </location>
</feature>
<dbReference type="OrthoDB" id="1708823at2759"/>
<dbReference type="PANTHER" id="PTHR10953:SF29">
    <property type="entry name" value="NEDD8-ACTIVATING ENZYME E1 REGULATORY SUBUNIT"/>
    <property type="match status" value="1"/>
</dbReference>
<protein>
    <recommendedName>
        <fullName evidence="3 5">NEDD8-activating enzyme E1 regulatory subunit</fullName>
    </recommendedName>
</protein>
<comment type="similarity">
    <text evidence="2 5">Belongs to the ubiquitin-activating E1 family. ULA1 subfamily.</text>
</comment>
<sequence length="534" mass="57964">MSDSQDIETATTAIQTSQVAQPDSKTRRYDRQLRLWAATGQSSLESARILVCSGSATSTSVLKNLVLPGVGHFTILDAHVVTPEDAGNNFFLEGLDSVGKSRAEEAVRLLSELNDGVEGQANTANLDDILEKDPSYITSFSLVIAHNLPSSTLDRLATLLWSNTSFPPLIVIRSAGFLAEIFIQFHEHPIIDSHPETPASLRIDKPFPALLDHALKLDIENMDVIDHGNIPYVVILVRALEEWKASHNGSPPKTYEEKSEFKKGLLARKKKADEENFDEAAAQAYRVWTETTVPNEISKLFSDPGVTSLTPSSPAFFHLLKALQQFSSQPPHTLPLSSTLPDMKSDTASYVHLQKLYKARAEEEKLVFKSILKKNGAPVDDAIVDEFVKNAHGLKLLRGEKWGSLDADKNALSACLKGNTKETATHLALSALARIQAANPSVQPTEDDLRTAVLALIGGELPRSSSGEVIGESELEEAIGELARAPTADLPNTAAFLGGLVAQEAIKMITRQYVPVKGVCVVDLIGSWTGVVQP</sequence>
<evidence type="ECO:0000256" key="2">
    <source>
        <dbReference type="ARBA" id="ARBA00006868"/>
    </source>
</evidence>
<dbReference type="EMBL" id="ML170189">
    <property type="protein sequence ID" value="TDL20256.1"/>
    <property type="molecule type" value="Genomic_DNA"/>
</dbReference>
<name>A0A4Y7PZ02_9AGAM</name>
<accession>A0A4Y7PZ02</accession>
<evidence type="ECO:0000256" key="4">
    <source>
        <dbReference type="ARBA" id="ARBA00022786"/>
    </source>
</evidence>
<dbReference type="InterPro" id="IPR035985">
    <property type="entry name" value="Ubiquitin-activating_enz"/>
</dbReference>
<dbReference type="PIRSF" id="PIRSF039099">
    <property type="entry name" value="APP-BP1"/>
    <property type="match status" value="1"/>
</dbReference>
<dbReference type="GO" id="GO:0045116">
    <property type="term" value="P:protein neddylation"/>
    <property type="evidence" value="ECO:0007669"/>
    <property type="project" value="UniProtKB-UniRule"/>
</dbReference>
<dbReference type="UniPathway" id="UPA00885"/>
<dbReference type="GO" id="GO:0019781">
    <property type="term" value="F:NEDD8 activating enzyme activity"/>
    <property type="evidence" value="ECO:0007669"/>
    <property type="project" value="UniProtKB-UniRule"/>
</dbReference>
<dbReference type="FunFam" id="3.40.50.720:FF:000475">
    <property type="entry name" value="NEDD8-activating enzyme E1 regulatory subunit"/>
    <property type="match status" value="1"/>
</dbReference>
<organism evidence="7 8">
    <name type="scientific">Rickenella mellea</name>
    <dbReference type="NCBI Taxonomy" id="50990"/>
    <lineage>
        <taxon>Eukaryota</taxon>
        <taxon>Fungi</taxon>
        <taxon>Dikarya</taxon>
        <taxon>Basidiomycota</taxon>
        <taxon>Agaricomycotina</taxon>
        <taxon>Agaricomycetes</taxon>
        <taxon>Hymenochaetales</taxon>
        <taxon>Rickenellaceae</taxon>
        <taxon>Rickenella</taxon>
    </lineage>
</organism>
<evidence type="ECO:0000313" key="7">
    <source>
        <dbReference type="EMBL" id="TDL20256.1"/>
    </source>
</evidence>
<reference evidence="7 8" key="1">
    <citation type="submission" date="2018-06" db="EMBL/GenBank/DDBJ databases">
        <title>A transcriptomic atlas of mushroom development highlights an independent origin of complex multicellularity.</title>
        <authorList>
            <consortium name="DOE Joint Genome Institute"/>
            <person name="Krizsan K."/>
            <person name="Almasi E."/>
            <person name="Merenyi Z."/>
            <person name="Sahu N."/>
            <person name="Viragh M."/>
            <person name="Koszo T."/>
            <person name="Mondo S."/>
            <person name="Kiss B."/>
            <person name="Balint B."/>
            <person name="Kues U."/>
            <person name="Barry K."/>
            <person name="Hegedus J.C."/>
            <person name="Henrissat B."/>
            <person name="Johnson J."/>
            <person name="Lipzen A."/>
            <person name="Ohm R."/>
            <person name="Nagy I."/>
            <person name="Pangilinan J."/>
            <person name="Yan J."/>
            <person name="Xiong Y."/>
            <person name="Grigoriev I.V."/>
            <person name="Hibbett D.S."/>
            <person name="Nagy L.G."/>
        </authorList>
    </citation>
    <scope>NUCLEOTIDE SEQUENCE [LARGE SCALE GENOMIC DNA]</scope>
    <source>
        <strain evidence="7 8">SZMC22713</strain>
    </source>
</reference>
<dbReference type="Proteomes" id="UP000294933">
    <property type="component" value="Unassembled WGS sequence"/>
</dbReference>
<dbReference type="Gene3D" id="3.40.50.12550">
    <property type="entry name" value="Ubiquitin-activating enzyme E1, inactive adenylation domain, subdomain 2"/>
    <property type="match status" value="1"/>
</dbReference>
<evidence type="ECO:0000259" key="6">
    <source>
        <dbReference type="Pfam" id="PF00899"/>
    </source>
</evidence>
<comment type="function">
    <text evidence="5">Regulatory subunit of the dimeric UBA3-ULA1 E1 enzyme.</text>
</comment>
<evidence type="ECO:0000256" key="1">
    <source>
        <dbReference type="ARBA" id="ARBA00005032"/>
    </source>
</evidence>
<dbReference type="InterPro" id="IPR030667">
    <property type="entry name" value="APP-BP1"/>
</dbReference>
<evidence type="ECO:0000256" key="5">
    <source>
        <dbReference type="PIRNR" id="PIRNR039099"/>
    </source>
</evidence>
<dbReference type="AlphaFoldDB" id="A0A4Y7PZ02"/>
<gene>
    <name evidence="7" type="ORF">BD410DRAFT_772863</name>
</gene>
<dbReference type="InterPro" id="IPR045886">
    <property type="entry name" value="ThiF/MoeB/HesA"/>
</dbReference>
<dbReference type="STRING" id="50990.A0A4Y7PZ02"/>
<dbReference type="Gene3D" id="3.40.50.720">
    <property type="entry name" value="NAD(P)-binding Rossmann-like Domain"/>
    <property type="match status" value="1"/>
</dbReference>
<evidence type="ECO:0000313" key="8">
    <source>
        <dbReference type="Proteomes" id="UP000294933"/>
    </source>
</evidence>